<name>A0A418MXC2_9ACTN</name>
<proteinExistence type="predicted"/>
<accession>A0A418MXC2</accession>
<organism evidence="2 3">
    <name type="scientific">Micromonospora radicis</name>
    <dbReference type="NCBI Taxonomy" id="1894971"/>
    <lineage>
        <taxon>Bacteria</taxon>
        <taxon>Bacillati</taxon>
        <taxon>Actinomycetota</taxon>
        <taxon>Actinomycetes</taxon>
        <taxon>Micromonosporales</taxon>
        <taxon>Micromonosporaceae</taxon>
        <taxon>Micromonospora</taxon>
    </lineage>
</organism>
<dbReference type="EMBL" id="QXEC01000007">
    <property type="protein sequence ID" value="RIV39208.1"/>
    <property type="molecule type" value="Genomic_DNA"/>
</dbReference>
<protein>
    <recommendedName>
        <fullName evidence="1">ABM domain-containing protein</fullName>
    </recommendedName>
</protein>
<evidence type="ECO:0000313" key="3">
    <source>
        <dbReference type="Proteomes" id="UP000283832"/>
    </source>
</evidence>
<feature type="domain" description="ABM" evidence="1">
    <location>
        <begin position="6"/>
        <end position="94"/>
    </location>
</feature>
<dbReference type="Proteomes" id="UP000283832">
    <property type="component" value="Unassembled WGS sequence"/>
</dbReference>
<dbReference type="AlphaFoldDB" id="A0A418MXC2"/>
<dbReference type="Pfam" id="PF03992">
    <property type="entry name" value="ABM"/>
    <property type="match status" value="1"/>
</dbReference>
<dbReference type="InterPro" id="IPR011008">
    <property type="entry name" value="Dimeric_a/b-barrel"/>
</dbReference>
<evidence type="ECO:0000313" key="2">
    <source>
        <dbReference type="EMBL" id="RIV39208.1"/>
    </source>
</evidence>
<dbReference type="RefSeq" id="WP_119574722.1">
    <property type="nucleotide sequence ID" value="NZ_QXEC01000007.1"/>
</dbReference>
<comment type="caution">
    <text evidence="2">The sequence shown here is derived from an EMBL/GenBank/DDBJ whole genome shotgun (WGS) entry which is preliminary data.</text>
</comment>
<evidence type="ECO:0000259" key="1">
    <source>
        <dbReference type="PROSITE" id="PS51725"/>
    </source>
</evidence>
<dbReference type="SUPFAM" id="SSF54909">
    <property type="entry name" value="Dimeric alpha+beta barrel"/>
    <property type="match status" value="1"/>
</dbReference>
<dbReference type="InterPro" id="IPR007138">
    <property type="entry name" value="ABM_dom"/>
</dbReference>
<dbReference type="Gene3D" id="3.30.70.100">
    <property type="match status" value="1"/>
</dbReference>
<gene>
    <name evidence="2" type="ORF">D2L64_10180</name>
</gene>
<keyword evidence="3" id="KW-1185">Reference proteome</keyword>
<reference evidence="2 3" key="1">
    <citation type="submission" date="2018-08" db="EMBL/GenBank/DDBJ databases">
        <title>Jishengella sp. nov., isolated from a root of Azadirachta indica A. Juss. var. siamensis Valenton.</title>
        <authorList>
            <person name="Kuncharoen N."/>
            <person name="Tanasupawat S."/>
            <person name="Kudo T."/>
            <person name="Ohkuma M."/>
        </authorList>
    </citation>
    <scope>NUCLEOTIDE SEQUENCE [LARGE SCALE GENOMIC DNA]</scope>
    <source>
        <strain evidence="2 3">AZ1-13</strain>
    </source>
</reference>
<sequence length="120" mass="13932">MSEPQVRLCISFAVLPGRASAYLQAWAPHRAKALADPGCLQYELFASLGTPERLVLLELWRDRAAFDEHWHRELSRQAGGAEHRDPTVEAVAEIYWERTRYRWNVTTADWDRVSLPKENR</sequence>
<dbReference type="PROSITE" id="PS51725">
    <property type="entry name" value="ABM"/>
    <property type="match status" value="1"/>
</dbReference>
<dbReference type="OrthoDB" id="3695636at2"/>